<dbReference type="AlphaFoldDB" id="A0A411WGH7"/>
<evidence type="ECO:0000256" key="4">
    <source>
        <dbReference type="ARBA" id="ARBA00023004"/>
    </source>
</evidence>
<dbReference type="KEGG" id="prag:EKN56_02360"/>
<protein>
    <submittedName>
        <fullName evidence="9">4Fe-4S binding protein</fullName>
    </submittedName>
</protein>
<evidence type="ECO:0000256" key="1">
    <source>
        <dbReference type="ARBA" id="ARBA00004236"/>
    </source>
</evidence>
<dbReference type="EMBL" id="CP034752">
    <property type="protein sequence ID" value="QBH95345.1"/>
    <property type="molecule type" value="Genomic_DNA"/>
</dbReference>
<dbReference type="PROSITE" id="PS51379">
    <property type="entry name" value="4FE4S_FER_2"/>
    <property type="match status" value="2"/>
</dbReference>
<feature type="transmembrane region" description="Helical" evidence="7">
    <location>
        <begin position="183"/>
        <end position="205"/>
    </location>
</feature>
<evidence type="ECO:0000259" key="8">
    <source>
        <dbReference type="PROSITE" id="PS51379"/>
    </source>
</evidence>
<evidence type="ECO:0000313" key="10">
    <source>
        <dbReference type="Proteomes" id="UP000293154"/>
    </source>
</evidence>
<dbReference type="Pfam" id="PF12801">
    <property type="entry name" value="Fer4_5"/>
    <property type="match status" value="1"/>
</dbReference>
<dbReference type="GO" id="GO:0046872">
    <property type="term" value="F:metal ion binding"/>
    <property type="evidence" value="ECO:0007669"/>
    <property type="project" value="UniProtKB-KW"/>
</dbReference>
<evidence type="ECO:0000256" key="2">
    <source>
        <dbReference type="ARBA" id="ARBA00022475"/>
    </source>
</evidence>
<dbReference type="InterPro" id="IPR052378">
    <property type="entry name" value="NosR_regulator"/>
</dbReference>
<feature type="transmembrane region" description="Helical" evidence="7">
    <location>
        <begin position="120"/>
        <end position="138"/>
    </location>
</feature>
<dbReference type="PANTHER" id="PTHR30224">
    <property type="entry name" value="ELECTRON TRANSPORT PROTEIN"/>
    <property type="match status" value="1"/>
</dbReference>
<keyword evidence="2" id="KW-1003">Cell membrane</keyword>
<keyword evidence="5" id="KW-0411">Iron-sulfur</keyword>
<sequence>MKNLPQHQSESDVHALCSTDDIEQAASRSRIRLVRRPGTIAGKLPWNDVRNGKLWRHGTQLILVLMNVYICTTFYFWVRFYETGGATAYVSRPAGIEGWLPIAGLMNLKYTLETWNIPPIHAASMLLLLAFLLMALLLKKAFCSWLCPVGTLSEMLGKLGKKLFGQTFFPPRWLDIPLRSLKYLLLGFFLYLVVPMPIEAIQAFLMSPYGLIADVKMLNFFRFIGETTLISVIVLAFGSLFIQNLWCRYLCPYGALLGLFSLLSPFKIRRNPESCIDCGKCAKACPSRIPVDRLIQVRTVECTACMSCVESCPAKDTLVFSIAKPTGAPGQTRTRGVSGMVVALLLTLILGGTIGYAKYAGHWETNLPEQFYYRLIPGSQMLSHP</sequence>
<name>A0A411WGH7_9GAMM</name>
<keyword evidence="6 7" id="KW-0472">Membrane</keyword>
<dbReference type="SUPFAM" id="SSF54862">
    <property type="entry name" value="4Fe-4S ferredoxins"/>
    <property type="match status" value="1"/>
</dbReference>
<dbReference type="InterPro" id="IPR017900">
    <property type="entry name" value="4Fe4S_Fe_S_CS"/>
</dbReference>
<dbReference type="PANTHER" id="PTHR30224:SF4">
    <property type="entry name" value="ELECTRON TRANSPORT PROTEIN YCCM-RELATED"/>
    <property type="match status" value="1"/>
</dbReference>
<reference evidence="9 10" key="1">
    <citation type="submission" date="2019-03" db="EMBL/GenBank/DDBJ databases">
        <title>Pragia sp. nov. isolated from the gut tract of Carduelis flavirostris.</title>
        <authorList>
            <person name="Ge Y."/>
        </authorList>
    </citation>
    <scope>NUCLEOTIDE SEQUENCE [LARGE SCALE GENOMIC DNA]</scope>
    <source>
        <strain evidence="9 10">CF-458</strain>
    </source>
</reference>
<comment type="subcellular location">
    <subcellularLocation>
        <location evidence="1">Cell membrane</location>
    </subcellularLocation>
</comment>
<accession>A0A411WGH7</accession>
<evidence type="ECO:0000256" key="7">
    <source>
        <dbReference type="SAM" id="Phobius"/>
    </source>
</evidence>
<dbReference type="PROSITE" id="PS00198">
    <property type="entry name" value="4FE4S_FER_1"/>
    <property type="match status" value="2"/>
</dbReference>
<dbReference type="OrthoDB" id="9806398at2"/>
<dbReference type="Pfam" id="PF13237">
    <property type="entry name" value="Fer4_10"/>
    <property type="match status" value="1"/>
</dbReference>
<keyword evidence="3" id="KW-0479">Metal-binding</keyword>
<keyword evidence="10" id="KW-1185">Reference proteome</keyword>
<dbReference type="GO" id="GO:0051536">
    <property type="term" value="F:iron-sulfur cluster binding"/>
    <property type="evidence" value="ECO:0007669"/>
    <property type="project" value="UniProtKB-KW"/>
</dbReference>
<dbReference type="InterPro" id="IPR017896">
    <property type="entry name" value="4Fe4S_Fe-S-bd"/>
</dbReference>
<keyword evidence="7" id="KW-1133">Transmembrane helix</keyword>
<organism evidence="9 10">
    <name type="scientific">Limnobaculum zhutongyuii</name>
    <dbReference type="NCBI Taxonomy" id="2498113"/>
    <lineage>
        <taxon>Bacteria</taxon>
        <taxon>Pseudomonadati</taxon>
        <taxon>Pseudomonadota</taxon>
        <taxon>Gammaproteobacteria</taxon>
        <taxon>Enterobacterales</taxon>
        <taxon>Budviciaceae</taxon>
        <taxon>Limnobaculum</taxon>
    </lineage>
</organism>
<evidence type="ECO:0000256" key="6">
    <source>
        <dbReference type="ARBA" id="ARBA00023136"/>
    </source>
</evidence>
<dbReference type="Gene3D" id="3.30.70.20">
    <property type="match status" value="1"/>
</dbReference>
<feature type="transmembrane region" description="Helical" evidence="7">
    <location>
        <begin position="337"/>
        <end position="357"/>
    </location>
</feature>
<dbReference type="Proteomes" id="UP000293154">
    <property type="component" value="Chromosome"/>
</dbReference>
<dbReference type="RefSeq" id="WP_130590336.1">
    <property type="nucleotide sequence ID" value="NZ_CP034752.1"/>
</dbReference>
<gene>
    <name evidence="9" type="ORF">EKN56_02360</name>
</gene>
<keyword evidence="7" id="KW-0812">Transmembrane</keyword>
<evidence type="ECO:0000256" key="3">
    <source>
        <dbReference type="ARBA" id="ARBA00022723"/>
    </source>
</evidence>
<proteinExistence type="predicted"/>
<feature type="transmembrane region" description="Helical" evidence="7">
    <location>
        <begin position="220"/>
        <end position="242"/>
    </location>
</feature>
<keyword evidence="4" id="KW-0408">Iron</keyword>
<evidence type="ECO:0000313" key="9">
    <source>
        <dbReference type="EMBL" id="QBH95345.1"/>
    </source>
</evidence>
<feature type="domain" description="4Fe-4S ferredoxin-type" evidence="8">
    <location>
        <begin position="295"/>
        <end position="323"/>
    </location>
</feature>
<feature type="transmembrane region" description="Helical" evidence="7">
    <location>
        <begin position="60"/>
        <end position="78"/>
    </location>
</feature>
<evidence type="ECO:0000256" key="5">
    <source>
        <dbReference type="ARBA" id="ARBA00023014"/>
    </source>
</evidence>
<feature type="domain" description="4Fe-4S ferredoxin-type" evidence="8">
    <location>
        <begin position="266"/>
        <end position="294"/>
    </location>
</feature>
<dbReference type="GO" id="GO:0005886">
    <property type="term" value="C:plasma membrane"/>
    <property type="evidence" value="ECO:0007669"/>
    <property type="project" value="UniProtKB-SubCell"/>
</dbReference>